<evidence type="ECO:0000256" key="7">
    <source>
        <dbReference type="RuleBase" id="RU000471"/>
    </source>
</evidence>
<comment type="similarity">
    <text evidence="2 7">Belongs to the complex I subunit 1 family.</text>
</comment>
<proteinExistence type="inferred from homology"/>
<dbReference type="PANTHER" id="PTHR11432">
    <property type="entry name" value="NADH DEHYDROGENASE SUBUNIT 1"/>
    <property type="match status" value="1"/>
</dbReference>
<name>A0A1W5XF52_9BIVA</name>
<feature type="transmembrane region" description="Helical" evidence="9">
    <location>
        <begin position="232"/>
        <end position="258"/>
    </location>
</feature>
<reference evidence="10" key="1">
    <citation type="journal article" date="2017" name="J. Molluscan Stud.">
        <title>The first Margaritiferidae male (M-type) mitogenome: mitochondrial gene order as a potential character for determining higher-order phylogeny within Unionida (Bivalvia).</title>
        <authorList>
            <person name="Lopes-Lima M."/>
            <person name="Fonesca M.M."/>
            <person name="Aldridge D.C."/>
            <person name="Bogan A.E."/>
            <person name="Gan H.M."/>
            <person name="Ghamizi M."/>
            <person name="Sousa R."/>
            <person name="Teixeira A."/>
            <person name="Varandas S."/>
            <person name="Zanatta D."/>
            <person name="Zieritz A."/>
            <person name="Froufe E."/>
        </authorList>
    </citation>
    <scope>NUCLEOTIDE SEQUENCE</scope>
    <source>
        <strain evidence="10">BIV1914M</strain>
        <tissue evidence="10">Foot tissue</tissue>
    </source>
</reference>
<dbReference type="HAMAP" id="MF_01350">
    <property type="entry name" value="NDH1_NuoH"/>
    <property type="match status" value="1"/>
</dbReference>
<dbReference type="PROSITE" id="PS00668">
    <property type="entry name" value="COMPLEX1_ND1_2"/>
    <property type="match status" value="1"/>
</dbReference>
<organism evidence="10">
    <name type="scientific">Pseudunio marocanus</name>
    <dbReference type="NCBI Taxonomy" id="518768"/>
    <lineage>
        <taxon>Eukaryota</taxon>
        <taxon>Metazoa</taxon>
        <taxon>Spiralia</taxon>
        <taxon>Lophotrochozoa</taxon>
        <taxon>Mollusca</taxon>
        <taxon>Bivalvia</taxon>
        <taxon>Autobranchia</taxon>
        <taxon>Heteroconchia</taxon>
        <taxon>Palaeoheterodonta</taxon>
        <taxon>Unionida</taxon>
        <taxon>Unionoidea</taxon>
        <taxon>Margaritiferidae</taxon>
        <taxon>Pseudunio</taxon>
    </lineage>
</organism>
<keyword evidence="6 9" id="KW-0472">Membrane</keyword>
<gene>
    <name evidence="10" type="primary">nad1</name>
</gene>
<dbReference type="AlphaFoldDB" id="A0A1W5XF52"/>
<evidence type="ECO:0000256" key="5">
    <source>
        <dbReference type="ARBA" id="ARBA00022989"/>
    </source>
</evidence>
<sequence>MTLQITLSMVSSLISMAFLTLLERKILAYAQLRKGPNKTGLTGLPQPFADAVKLITKSAVNPLLSNLTPLVLAPSVALSLSLTLWYLYPTLNSGAHKPLGVLLFISVSAMAVYTIAMAGWASNSKYALMGTMRAMAQTISYEITMVLLLLFFSLLAKALDFSTLLGNNLSSVPGMMLSWPLLLMWLTVMMAETNRMPFDFAEGESELVSGFNIEYSGAKFAIFFMAEYLNMLFMSLIASALFIGVTHLSFIFTTLFLWARATLPRHRYDLMMYLTWKAFLPTSLALLIAMTLPVALTMP</sequence>
<feature type="transmembrane region" description="Helical" evidence="9">
    <location>
        <begin position="139"/>
        <end position="159"/>
    </location>
</feature>
<dbReference type="GO" id="GO:0003954">
    <property type="term" value="F:NADH dehydrogenase activity"/>
    <property type="evidence" value="ECO:0007669"/>
    <property type="project" value="TreeGrafter"/>
</dbReference>
<dbReference type="GO" id="GO:0008137">
    <property type="term" value="F:NADH dehydrogenase (ubiquinone) activity"/>
    <property type="evidence" value="ECO:0007669"/>
    <property type="project" value="UniProtKB-EC"/>
</dbReference>
<evidence type="ECO:0000256" key="6">
    <source>
        <dbReference type="ARBA" id="ARBA00023136"/>
    </source>
</evidence>
<evidence type="ECO:0000256" key="2">
    <source>
        <dbReference type="ARBA" id="ARBA00010535"/>
    </source>
</evidence>
<feature type="transmembrane region" description="Helical" evidence="9">
    <location>
        <begin position="99"/>
        <end position="118"/>
    </location>
</feature>
<evidence type="ECO:0000313" key="10">
    <source>
        <dbReference type="EMBL" id="ARH56133.1"/>
    </source>
</evidence>
<accession>A0A1W5XF52</accession>
<protein>
    <recommendedName>
        <fullName evidence="3 8">NADH-ubiquinone oxidoreductase chain 1</fullName>
        <ecNumber evidence="8">7.1.1.2</ecNumber>
    </recommendedName>
</protein>
<dbReference type="GO" id="GO:0009060">
    <property type="term" value="P:aerobic respiration"/>
    <property type="evidence" value="ECO:0007669"/>
    <property type="project" value="TreeGrafter"/>
</dbReference>
<dbReference type="InterPro" id="IPR018086">
    <property type="entry name" value="NADH_UbQ_OxRdtase_su1_CS"/>
</dbReference>
<keyword evidence="4 7" id="KW-0812">Transmembrane</keyword>
<evidence type="ECO:0000256" key="1">
    <source>
        <dbReference type="ARBA" id="ARBA00004141"/>
    </source>
</evidence>
<geneLocation type="mitochondrion" evidence="10"/>
<comment type="catalytic activity">
    <reaction evidence="8">
        <text>a ubiquinone + NADH + 5 H(+)(in) = a ubiquinol + NAD(+) + 4 H(+)(out)</text>
        <dbReference type="Rhea" id="RHEA:29091"/>
        <dbReference type="Rhea" id="RHEA-COMP:9565"/>
        <dbReference type="Rhea" id="RHEA-COMP:9566"/>
        <dbReference type="ChEBI" id="CHEBI:15378"/>
        <dbReference type="ChEBI" id="CHEBI:16389"/>
        <dbReference type="ChEBI" id="CHEBI:17976"/>
        <dbReference type="ChEBI" id="CHEBI:57540"/>
        <dbReference type="ChEBI" id="CHEBI:57945"/>
        <dbReference type="EC" id="7.1.1.2"/>
    </reaction>
</comment>
<evidence type="ECO:0000256" key="4">
    <source>
        <dbReference type="ARBA" id="ARBA00022692"/>
    </source>
</evidence>
<feature type="transmembrane region" description="Helical" evidence="9">
    <location>
        <begin position="171"/>
        <end position="191"/>
    </location>
</feature>
<dbReference type="InterPro" id="IPR001694">
    <property type="entry name" value="NADH_UbQ_OxRdtase_su1/FPO"/>
</dbReference>
<dbReference type="EC" id="7.1.1.2" evidence="8"/>
<keyword evidence="7" id="KW-0520">NAD</keyword>
<feature type="transmembrane region" description="Helical" evidence="9">
    <location>
        <begin position="278"/>
        <end position="298"/>
    </location>
</feature>
<feature type="transmembrane region" description="Helical" evidence="9">
    <location>
        <begin position="63"/>
        <end position="87"/>
    </location>
</feature>
<dbReference type="EMBL" id="KY131954">
    <property type="protein sequence ID" value="ARH56133.1"/>
    <property type="molecule type" value="Genomic_DNA"/>
</dbReference>
<dbReference type="Pfam" id="PF00146">
    <property type="entry name" value="NADHdh"/>
    <property type="match status" value="1"/>
</dbReference>
<comment type="subcellular location">
    <subcellularLocation>
        <location evidence="1">Membrane</location>
        <topology evidence="1">Multi-pass membrane protein</topology>
    </subcellularLocation>
    <subcellularLocation>
        <location evidence="7">Mitochondrion inner membrane</location>
        <topology evidence="7">Multi-pass membrane protein</topology>
    </subcellularLocation>
</comment>
<feature type="transmembrane region" description="Helical" evidence="9">
    <location>
        <begin position="6"/>
        <end position="22"/>
    </location>
</feature>
<evidence type="ECO:0000256" key="8">
    <source>
        <dbReference type="RuleBase" id="RU000473"/>
    </source>
</evidence>
<dbReference type="GO" id="GO:0005743">
    <property type="term" value="C:mitochondrial inner membrane"/>
    <property type="evidence" value="ECO:0007669"/>
    <property type="project" value="UniProtKB-SubCell"/>
</dbReference>
<dbReference type="PANTHER" id="PTHR11432:SF3">
    <property type="entry name" value="NADH-UBIQUINONE OXIDOREDUCTASE CHAIN 1"/>
    <property type="match status" value="1"/>
</dbReference>
<keyword evidence="8" id="KW-0830">Ubiquinone</keyword>
<keyword evidence="8 10" id="KW-0496">Mitochondrion</keyword>
<evidence type="ECO:0000256" key="3">
    <source>
        <dbReference type="ARBA" id="ARBA00021009"/>
    </source>
</evidence>
<evidence type="ECO:0000256" key="9">
    <source>
        <dbReference type="SAM" id="Phobius"/>
    </source>
</evidence>
<keyword evidence="5 9" id="KW-1133">Transmembrane helix</keyword>